<dbReference type="NCBIfam" id="TIGR00254">
    <property type="entry name" value="GGDEF"/>
    <property type="match status" value="1"/>
</dbReference>
<dbReference type="InterPro" id="IPR029787">
    <property type="entry name" value="Nucleotide_cyclase"/>
</dbReference>
<protein>
    <submittedName>
        <fullName evidence="3">EAL domain-containing protein</fullName>
    </submittedName>
</protein>
<dbReference type="PROSITE" id="PS50883">
    <property type="entry name" value="EAL"/>
    <property type="match status" value="1"/>
</dbReference>
<comment type="caution">
    <text evidence="3">The sequence shown here is derived from an EMBL/GenBank/DDBJ whole genome shotgun (WGS) entry which is preliminary data.</text>
</comment>
<evidence type="ECO:0000259" key="1">
    <source>
        <dbReference type="PROSITE" id="PS50883"/>
    </source>
</evidence>
<dbReference type="Gene3D" id="3.20.20.450">
    <property type="entry name" value="EAL domain"/>
    <property type="match status" value="1"/>
</dbReference>
<dbReference type="AlphaFoldDB" id="A0A3R8SAW2"/>
<dbReference type="Gene3D" id="3.30.70.270">
    <property type="match status" value="1"/>
</dbReference>
<dbReference type="InterPro" id="IPR050706">
    <property type="entry name" value="Cyclic-di-GMP_PDE-like"/>
</dbReference>
<dbReference type="PANTHER" id="PTHR33121">
    <property type="entry name" value="CYCLIC DI-GMP PHOSPHODIESTERASE PDEF"/>
    <property type="match status" value="1"/>
</dbReference>
<dbReference type="EMBL" id="RSED01000003">
    <property type="protein sequence ID" value="RRS05415.1"/>
    <property type="molecule type" value="Genomic_DNA"/>
</dbReference>
<dbReference type="CDD" id="cd01949">
    <property type="entry name" value="GGDEF"/>
    <property type="match status" value="1"/>
</dbReference>
<dbReference type="InterPro" id="IPR001633">
    <property type="entry name" value="EAL_dom"/>
</dbReference>
<dbReference type="CDD" id="cd04598">
    <property type="entry name" value="CBS_pair_GGDEF_EAL"/>
    <property type="match status" value="1"/>
</dbReference>
<dbReference type="SUPFAM" id="SSF55073">
    <property type="entry name" value="Nucleotide cyclase"/>
    <property type="match status" value="1"/>
</dbReference>
<gene>
    <name evidence="3" type="ORF">EIP75_04175</name>
</gene>
<feature type="domain" description="GGDEF" evidence="2">
    <location>
        <begin position="445"/>
        <end position="596"/>
    </location>
</feature>
<dbReference type="Proteomes" id="UP000269265">
    <property type="component" value="Unassembled WGS sequence"/>
</dbReference>
<dbReference type="PANTHER" id="PTHR33121:SF76">
    <property type="entry name" value="SIGNALING PROTEIN"/>
    <property type="match status" value="1"/>
</dbReference>
<feature type="domain" description="EAL" evidence="1">
    <location>
        <begin position="11"/>
        <end position="263"/>
    </location>
</feature>
<dbReference type="CDD" id="cd01948">
    <property type="entry name" value="EAL"/>
    <property type="match status" value="1"/>
</dbReference>
<reference evidence="3 4" key="1">
    <citation type="submission" date="2018-12" db="EMBL/GenBank/DDBJ databases">
        <title>The whole draft genome of Aquabacterium sp. SJQ9.</title>
        <authorList>
            <person name="Sun L."/>
            <person name="Gao X."/>
            <person name="Chen W."/>
            <person name="Huang K."/>
        </authorList>
    </citation>
    <scope>NUCLEOTIDE SEQUENCE [LARGE SCALE GENOMIC DNA]</scope>
    <source>
        <strain evidence="3 4">SJQ9</strain>
    </source>
</reference>
<dbReference type="Pfam" id="PF00563">
    <property type="entry name" value="EAL"/>
    <property type="match status" value="1"/>
</dbReference>
<dbReference type="GO" id="GO:0071111">
    <property type="term" value="F:cyclic-guanylate-specific phosphodiesterase activity"/>
    <property type="evidence" value="ECO:0007669"/>
    <property type="project" value="InterPro"/>
</dbReference>
<dbReference type="RefSeq" id="WP_125241984.1">
    <property type="nucleotide sequence ID" value="NZ_RSED01000003.1"/>
</dbReference>
<accession>A0A3R8SAW2</accession>
<dbReference type="Pfam" id="PF00990">
    <property type="entry name" value="GGDEF"/>
    <property type="match status" value="1"/>
</dbReference>
<dbReference type="InterPro" id="IPR000160">
    <property type="entry name" value="GGDEF_dom"/>
</dbReference>
<dbReference type="OrthoDB" id="9813903at2"/>
<dbReference type="InterPro" id="IPR035919">
    <property type="entry name" value="EAL_sf"/>
</dbReference>
<dbReference type="SUPFAM" id="SSF141868">
    <property type="entry name" value="EAL domain-like"/>
    <property type="match status" value="1"/>
</dbReference>
<evidence type="ECO:0000313" key="3">
    <source>
        <dbReference type="EMBL" id="RRS05415.1"/>
    </source>
</evidence>
<name>A0A3R8SAW2_9BURK</name>
<dbReference type="SMART" id="SM00052">
    <property type="entry name" value="EAL"/>
    <property type="match status" value="1"/>
</dbReference>
<proteinExistence type="predicted"/>
<dbReference type="InterPro" id="IPR043128">
    <property type="entry name" value="Rev_trsase/Diguanyl_cyclase"/>
</dbReference>
<dbReference type="PROSITE" id="PS50887">
    <property type="entry name" value="GGDEF"/>
    <property type="match status" value="1"/>
</dbReference>
<keyword evidence="4" id="KW-1185">Reference proteome</keyword>
<evidence type="ECO:0000259" key="2">
    <source>
        <dbReference type="PROSITE" id="PS50887"/>
    </source>
</evidence>
<dbReference type="SMART" id="SM00267">
    <property type="entry name" value="GGDEF"/>
    <property type="match status" value="1"/>
</dbReference>
<organism evidence="3 4">
    <name type="scientific">Aquabacterium soli</name>
    <dbReference type="NCBI Taxonomy" id="2493092"/>
    <lineage>
        <taxon>Bacteria</taxon>
        <taxon>Pseudomonadati</taxon>
        <taxon>Pseudomonadota</taxon>
        <taxon>Betaproteobacteria</taxon>
        <taxon>Burkholderiales</taxon>
        <taxon>Aquabacterium</taxon>
    </lineage>
</organism>
<sequence length="601" mass="66550">MSLQAPKVHSTPDVGDSVASLLAHRSLRMHFQPIVRLSDGALFGHEALVRGPENTPLQWPDALFAQAYTQGLSLQLEEACLRIAVRSWTPTQSPGKLFINLSAEALMHVLRCESLQRRIAALRRFGLSPAAIAIELTEHERVGDLPALIEALKPLRAHGVQIALDDFGDGRSSLRLWSELQPDYVKIDKYFARDVAHQADKVQTMRALTRIAETLGTTMVAEGLETADDVKAVRDLGIQLGQGYFLGRPQALPAPQVLEQAGAVFSQGDIAVLPHPARSTRSAFTVERITLLQASLSVHTTHDEAERCFRADESLHSVALLQEQRPVGLLNRDKFMDRYAKPFFKEVYGRQPCLLFANTTPLVLDKHTGIDELTGVLTSEDQRYLTDGFIVTEAGHYLGIGTGESLVRSVTEVRIEAARHANPLTFLPGNIPISEHIARLLASGRDFVACYGDLNHFKPFNDHYGYWRGDEVIRLAARTFIGCCDARRDFIGHVGGDDFVVLFQSEDWFTRCERTVCEFNERVRAFYDQVALAREGIDSEDREGVQRFFPLTTLSIGALCVAPGQFSEPDQVASAAAQAKLRAKQKGWDVYVQGAALVAPD</sequence>
<evidence type="ECO:0000313" key="4">
    <source>
        <dbReference type="Proteomes" id="UP000269265"/>
    </source>
</evidence>